<protein>
    <recommendedName>
        <fullName evidence="3">SCP domain-containing protein</fullName>
    </recommendedName>
</protein>
<dbReference type="EMBL" id="UYYB01137565">
    <property type="protein sequence ID" value="VDM85218.1"/>
    <property type="molecule type" value="Genomic_DNA"/>
</dbReference>
<dbReference type="Gene3D" id="3.40.33.10">
    <property type="entry name" value="CAP"/>
    <property type="match status" value="1"/>
</dbReference>
<organism evidence="1 2">
    <name type="scientific">Strongylus vulgaris</name>
    <name type="common">Blood worm</name>
    <dbReference type="NCBI Taxonomy" id="40348"/>
    <lineage>
        <taxon>Eukaryota</taxon>
        <taxon>Metazoa</taxon>
        <taxon>Ecdysozoa</taxon>
        <taxon>Nematoda</taxon>
        <taxon>Chromadorea</taxon>
        <taxon>Rhabditida</taxon>
        <taxon>Rhabditina</taxon>
        <taxon>Rhabditomorpha</taxon>
        <taxon>Strongyloidea</taxon>
        <taxon>Strongylidae</taxon>
        <taxon>Strongylus</taxon>
    </lineage>
</organism>
<evidence type="ECO:0000313" key="1">
    <source>
        <dbReference type="EMBL" id="VDM85218.1"/>
    </source>
</evidence>
<accession>A0A3P7M1S1</accession>
<keyword evidence="2" id="KW-1185">Reference proteome</keyword>
<gene>
    <name evidence="1" type="ORF">SVUK_LOCUS20216</name>
</gene>
<dbReference type="InterPro" id="IPR035940">
    <property type="entry name" value="CAP_sf"/>
</dbReference>
<reference evidence="1 2" key="1">
    <citation type="submission" date="2018-11" db="EMBL/GenBank/DDBJ databases">
        <authorList>
            <consortium name="Pathogen Informatics"/>
        </authorList>
    </citation>
    <scope>NUCLEOTIDE SEQUENCE [LARGE SCALE GENOMIC DNA]</scope>
</reference>
<proteinExistence type="predicted"/>
<dbReference type="Proteomes" id="UP000270094">
    <property type="component" value="Unassembled WGS sequence"/>
</dbReference>
<dbReference type="AlphaFoldDB" id="A0A3P7M1S1"/>
<dbReference type="SUPFAM" id="SSF55797">
    <property type="entry name" value="PR-1-like"/>
    <property type="match status" value="1"/>
</dbReference>
<sequence length="123" mass="13911">MTRMNGTIPPNLIVADWKLYENVLPFIKSSECTALQRFNRNSKEVSKEVAANETKALEAAFWEGWYMTRLNGTIPPNLIVADRKVYKTVLPFIKVAFGGNKYVGCAVKDCDDKWLVTCDYGLV</sequence>
<name>A0A3P7M1S1_STRVU</name>
<evidence type="ECO:0008006" key="3">
    <source>
        <dbReference type="Google" id="ProtNLM"/>
    </source>
</evidence>
<evidence type="ECO:0000313" key="2">
    <source>
        <dbReference type="Proteomes" id="UP000270094"/>
    </source>
</evidence>